<proteinExistence type="predicted"/>
<keyword evidence="2" id="KW-0732">Signal</keyword>
<evidence type="ECO:0000256" key="2">
    <source>
        <dbReference type="SAM" id="SignalP"/>
    </source>
</evidence>
<dbReference type="EMBL" id="HBFA01027310">
    <property type="protein sequence ID" value="CAD8677959.1"/>
    <property type="molecule type" value="Transcribed_RNA"/>
</dbReference>
<dbReference type="InterPro" id="IPR029044">
    <property type="entry name" value="Nucleotide-diphossugar_trans"/>
</dbReference>
<organism evidence="3">
    <name type="scientific">Pyramimonas obovata</name>
    <dbReference type="NCBI Taxonomy" id="1411642"/>
    <lineage>
        <taxon>Eukaryota</taxon>
        <taxon>Viridiplantae</taxon>
        <taxon>Chlorophyta</taxon>
        <taxon>Pyramimonadophyceae</taxon>
        <taxon>Pyramimonadales</taxon>
        <taxon>Pyramimonadaceae</taxon>
        <taxon>Pyramimonas</taxon>
        <taxon>Pyramimonas incertae sedis</taxon>
    </lineage>
</organism>
<accession>A0A7S0RHK7</accession>
<dbReference type="SUPFAM" id="SSF53448">
    <property type="entry name" value="Nucleotide-diphospho-sugar transferases"/>
    <property type="match status" value="1"/>
</dbReference>
<feature type="signal peptide" evidence="2">
    <location>
        <begin position="1"/>
        <end position="35"/>
    </location>
</feature>
<feature type="region of interest" description="Disordered" evidence="1">
    <location>
        <begin position="50"/>
        <end position="129"/>
    </location>
</feature>
<dbReference type="AlphaFoldDB" id="A0A7S0RHK7"/>
<reference evidence="3" key="1">
    <citation type="submission" date="2021-01" db="EMBL/GenBank/DDBJ databases">
        <authorList>
            <person name="Corre E."/>
            <person name="Pelletier E."/>
            <person name="Niang G."/>
            <person name="Scheremetjew M."/>
            <person name="Finn R."/>
            <person name="Kale V."/>
            <person name="Holt S."/>
            <person name="Cochrane G."/>
            <person name="Meng A."/>
            <person name="Brown T."/>
            <person name="Cohen L."/>
        </authorList>
    </citation>
    <scope>NUCLEOTIDE SEQUENCE</scope>
    <source>
        <strain evidence="3">CCMP722</strain>
    </source>
</reference>
<evidence type="ECO:0008006" key="4">
    <source>
        <dbReference type="Google" id="ProtNLM"/>
    </source>
</evidence>
<feature type="compositionally biased region" description="Polar residues" evidence="1">
    <location>
        <begin position="81"/>
        <end position="98"/>
    </location>
</feature>
<gene>
    <name evidence="3" type="ORF">POBO1169_LOCUS13849</name>
</gene>
<protein>
    <recommendedName>
        <fullName evidence="4">Glycosyltransferase</fullName>
    </recommendedName>
</protein>
<evidence type="ECO:0000256" key="1">
    <source>
        <dbReference type="SAM" id="MobiDB-lite"/>
    </source>
</evidence>
<dbReference type="Gene3D" id="3.90.550.10">
    <property type="entry name" value="Spore Coat Polysaccharide Biosynthesis Protein SpsA, Chain A"/>
    <property type="match status" value="1"/>
</dbReference>
<sequence>MTESGRARGATSGLLSRAIVHLLCIAICYFNTGEAVDPNIKEDLLKHTEFSRPVSAPSPPRPKARPPNEGHSPAPPAAKKSQPNHSPQAHAQSPQKKNSGGPARQHQQHKHDEHKKQSAHKDEDTRWPHLSRTKYYSNTADPNCGSGISRNVSGGVVCCPKQCGYMCGGQGCGHAFIEGENGAKSCCPTPILREKRSCSQTGPPCVVSAVNQAVHENLAAHSTRFQRPPVAFVVWSAQPPEISQTYVKDGKTKSTPEWFTFDSETKKVSQMIHLLFESARVTHPNCRLVILTDMDTKFTNAVDPGVAGPKVELVRNKGLDVQEGMISRMKARTRFLTEEFRKGSTHNLVFLDTDMLITRPLDNVFFHNYDVAATWREDKEMPVNGGILFVKKENTNKGMQFFENMLDITLRQQSVLRRWFGMSDQVSLAKLMDKDYGYKGKHPSTGKLEENIALRFTFKDPKKKILFNIVLLSCYIFNGTGEKDGKDRKCKKLGCCCSEASHVLHFKGSLKEGIYTYWKDSCNNRKMYRCATLQQMCNKVKANGRRRRYY</sequence>
<feature type="chain" id="PRO_5031460946" description="Glycosyltransferase" evidence="2">
    <location>
        <begin position="36"/>
        <end position="550"/>
    </location>
</feature>
<name>A0A7S0RHK7_9CHLO</name>
<feature type="compositionally biased region" description="Basic and acidic residues" evidence="1">
    <location>
        <begin position="110"/>
        <end position="127"/>
    </location>
</feature>
<evidence type="ECO:0000313" key="3">
    <source>
        <dbReference type="EMBL" id="CAD8677959.1"/>
    </source>
</evidence>